<sequence>MGWRDTVTEQAQADLDGLVDAAVAFAVERVKAAGEFLPFAFAVSTHGQLQAITPNYPRGGDLQVVDQLAAQWRAIAEVKASLRAAVVAVNVTLPEQKQDGIEVTAEHREGVAIGLIFPYSLGADGHCALGPPSAHREDRRVWAA</sequence>
<comment type="caution">
    <text evidence="1">The sequence shown here is derived from an EMBL/GenBank/DDBJ whole genome shotgun (WGS) entry which is preliminary data.</text>
</comment>
<protein>
    <submittedName>
        <fullName evidence="1">Uncharacterized protein</fullName>
    </submittedName>
</protein>
<dbReference type="AlphaFoldDB" id="A0AAE4RGZ4"/>
<reference evidence="1" key="1">
    <citation type="submission" date="2023-10" db="EMBL/GenBank/DDBJ databases">
        <title>Characterization and genome sequence of Mycobacterium intracellulare ABSURDO, a novel pathogenic isolate with three colony morphotypes that vary in growth and acid-fastness.</title>
        <authorList>
            <person name="Jude B.A."/>
            <person name="Robinson R.T."/>
        </authorList>
    </citation>
    <scope>NUCLEOTIDE SEQUENCE</scope>
    <source>
        <strain evidence="1">ABSURDO Component B</strain>
    </source>
</reference>
<dbReference type="Proteomes" id="UP001187143">
    <property type="component" value="Unassembled WGS sequence"/>
</dbReference>
<gene>
    <name evidence="1" type="ORF">R4F53_25325</name>
</gene>
<evidence type="ECO:0000313" key="2">
    <source>
        <dbReference type="Proteomes" id="UP001187143"/>
    </source>
</evidence>
<dbReference type="EMBL" id="JAWLLD010000044">
    <property type="protein sequence ID" value="MDV7015595.1"/>
    <property type="molecule type" value="Genomic_DNA"/>
</dbReference>
<evidence type="ECO:0000313" key="1">
    <source>
        <dbReference type="EMBL" id="MDV7015595.1"/>
    </source>
</evidence>
<accession>A0AAE4RGZ4</accession>
<proteinExistence type="predicted"/>
<name>A0AAE4RGZ4_MYCIT</name>
<organism evidence="1 2">
    <name type="scientific">Mycobacterium intracellulare</name>
    <dbReference type="NCBI Taxonomy" id="1767"/>
    <lineage>
        <taxon>Bacteria</taxon>
        <taxon>Bacillati</taxon>
        <taxon>Actinomycetota</taxon>
        <taxon>Actinomycetes</taxon>
        <taxon>Mycobacteriales</taxon>
        <taxon>Mycobacteriaceae</taxon>
        <taxon>Mycobacterium</taxon>
        <taxon>Mycobacterium avium complex (MAC)</taxon>
    </lineage>
</organism>
<dbReference type="RefSeq" id="WP_225324446.1">
    <property type="nucleotide sequence ID" value="NZ_JAEKMV010000012.1"/>
</dbReference>